<dbReference type="EMBL" id="JBHSWB010000002">
    <property type="protein sequence ID" value="MFC6663017.1"/>
    <property type="molecule type" value="Genomic_DNA"/>
</dbReference>
<proteinExistence type="predicted"/>
<keyword evidence="2" id="KW-1185">Reference proteome</keyword>
<dbReference type="RefSeq" id="WP_380058938.1">
    <property type="nucleotide sequence ID" value="NZ_JBHSWB010000002.1"/>
</dbReference>
<sequence>MVGRAPGRRAPRALLPLAPPEQRTLKGLLRLYAPQHMDETVDALRARLNEGYLDPDDRRVLYGMTRDRLKALSEQGRPLPSNLVQAYRALKPQPRRPRGLLA</sequence>
<organism evidence="1 2">
    <name type="scientific">Deinococcus multiflagellatus</name>
    <dbReference type="NCBI Taxonomy" id="1656887"/>
    <lineage>
        <taxon>Bacteria</taxon>
        <taxon>Thermotogati</taxon>
        <taxon>Deinococcota</taxon>
        <taxon>Deinococci</taxon>
        <taxon>Deinococcales</taxon>
        <taxon>Deinococcaceae</taxon>
        <taxon>Deinococcus</taxon>
    </lineage>
</organism>
<name>A0ABW1ZRA8_9DEIO</name>
<comment type="caution">
    <text evidence="1">The sequence shown here is derived from an EMBL/GenBank/DDBJ whole genome shotgun (WGS) entry which is preliminary data.</text>
</comment>
<reference evidence="2" key="1">
    <citation type="journal article" date="2019" name="Int. J. Syst. Evol. Microbiol.">
        <title>The Global Catalogue of Microorganisms (GCM) 10K type strain sequencing project: providing services to taxonomists for standard genome sequencing and annotation.</title>
        <authorList>
            <consortium name="The Broad Institute Genomics Platform"/>
            <consortium name="The Broad Institute Genome Sequencing Center for Infectious Disease"/>
            <person name="Wu L."/>
            <person name="Ma J."/>
        </authorList>
    </citation>
    <scope>NUCLEOTIDE SEQUENCE [LARGE SCALE GENOMIC DNA]</scope>
    <source>
        <strain evidence="2">CCUG 63830</strain>
    </source>
</reference>
<evidence type="ECO:0000313" key="2">
    <source>
        <dbReference type="Proteomes" id="UP001596317"/>
    </source>
</evidence>
<accession>A0ABW1ZRA8</accession>
<dbReference type="Proteomes" id="UP001596317">
    <property type="component" value="Unassembled WGS sequence"/>
</dbReference>
<gene>
    <name evidence="1" type="ORF">ACFP90_23515</name>
</gene>
<protein>
    <submittedName>
        <fullName evidence="1">Uncharacterized protein</fullName>
    </submittedName>
</protein>
<evidence type="ECO:0000313" key="1">
    <source>
        <dbReference type="EMBL" id="MFC6663017.1"/>
    </source>
</evidence>